<evidence type="ECO:0000259" key="1">
    <source>
        <dbReference type="PROSITE" id="PS51782"/>
    </source>
</evidence>
<accession>A0A1F6A5Y8</accession>
<organism evidence="2 3">
    <name type="scientific">Candidatus Gottesmanbacteria bacterium RIFCSPHIGHO2_01_FULL_47_48</name>
    <dbReference type="NCBI Taxonomy" id="1798381"/>
    <lineage>
        <taxon>Bacteria</taxon>
        <taxon>Candidatus Gottesmaniibacteriota</taxon>
    </lineage>
</organism>
<reference evidence="2 3" key="1">
    <citation type="journal article" date="2016" name="Nat. Commun.">
        <title>Thousands of microbial genomes shed light on interconnected biogeochemical processes in an aquifer system.</title>
        <authorList>
            <person name="Anantharaman K."/>
            <person name="Brown C.T."/>
            <person name="Hug L.A."/>
            <person name="Sharon I."/>
            <person name="Castelle C.J."/>
            <person name="Probst A.J."/>
            <person name="Thomas B.C."/>
            <person name="Singh A."/>
            <person name="Wilkins M.J."/>
            <person name="Karaoz U."/>
            <person name="Brodie E.L."/>
            <person name="Williams K.H."/>
            <person name="Hubbard S.S."/>
            <person name="Banfield J.F."/>
        </authorList>
    </citation>
    <scope>NUCLEOTIDE SEQUENCE [LARGE SCALE GENOMIC DNA]</scope>
</reference>
<proteinExistence type="predicted"/>
<dbReference type="PROSITE" id="PS51782">
    <property type="entry name" value="LYSM"/>
    <property type="match status" value="2"/>
</dbReference>
<dbReference type="STRING" id="1798381.A2721_03225"/>
<dbReference type="Pfam" id="PF01476">
    <property type="entry name" value="LysM"/>
    <property type="match status" value="2"/>
</dbReference>
<feature type="domain" description="LysM" evidence="1">
    <location>
        <begin position="56"/>
        <end position="103"/>
    </location>
</feature>
<dbReference type="SUPFAM" id="SSF54106">
    <property type="entry name" value="LysM domain"/>
    <property type="match status" value="2"/>
</dbReference>
<dbReference type="InterPro" id="IPR052196">
    <property type="entry name" value="Bact_Kbp"/>
</dbReference>
<sequence>MVLGAVVVVLVGLIAYNYFRAQRQNQTPEFPEATTESESANGGRVGTAGAVVALPTSHEVASGENLWQIAEKYYRSGYNYVDIAKVNNLANPGLLEAGQKLTIPKVEVRQPLTVAEVAVQPDVTLSRIEGDKYTVMEGDDLWDIALRAYGDAYRWGEIAKANNLKDPSLIHPGNVLTIPR</sequence>
<dbReference type="Proteomes" id="UP000177871">
    <property type="component" value="Unassembled WGS sequence"/>
</dbReference>
<evidence type="ECO:0000313" key="2">
    <source>
        <dbReference type="EMBL" id="OGG19882.1"/>
    </source>
</evidence>
<dbReference type="PANTHER" id="PTHR34700:SF3">
    <property type="entry name" value="PHAGE-LIKE ELEMENT PBSX PROTEIN XKDQ"/>
    <property type="match status" value="1"/>
</dbReference>
<dbReference type="PANTHER" id="PTHR34700">
    <property type="entry name" value="POTASSIUM BINDING PROTEIN KBP"/>
    <property type="match status" value="1"/>
</dbReference>
<dbReference type="InterPro" id="IPR036779">
    <property type="entry name" value="LysM_dom_sf"/>
</dbReference>
<dbReference type="SMART" id="SM00257">
    <property type="entry name" value="LysM"/>
    <property type="match status" value="2"/>
</dbReference>
<dbReference type="InterPro" id="IPR018392">
    <property type="entry name" value="LysM"/>
</dbReference>
<protein>
    <recommendedName>
        <fullName evidence="1">LysM domain-containing protein</fullName>
    </recommendedName>
</protein>
<feature type="domain" description="LysM" evidence="1">
    <location>
        <begin position="131"/>
        <end position="178"/>
    </location>
</feature>
<evidence type="ECO:0000313" key="3">
    <source>
        <dbReference type="Proteomes" id="UP000177871"/>
    </source>
</evidence>
<dbReference type="CDD" id="cd00118">
    <property type="entry name" value="LysM"/>
    <property type="match status" value="2"/>
</dbReference>
<name>A0A1F6A5Y8_9BACT</name>
<dbReference type="Gene3D" id="3.10.350.10">
    <property type="entry name" value="LysM domain"/>
    <property type="match status" value="2"/>
</dbReference>
<dbReference type="EMBL" id="MFJK01000001">
    <property type="protein sequence ID" value="OGG19882.1"/>
    <property type="molecule type" value="Genomic_DNA"/>
</dbReference>
<gene>
    <name evidence="2" type="ORF">A2721_03225</name>
</gene>
<comment type="caution">
    <text evidence="2">The sequence shown here is derived from an EMBL/GenBank/DDBJ whole genome shotgun (WGS) entry which is preliminary data.</text>
</comment>
<dbReference type="AlphaFoldDB" id="A0A1F6A5Y8"/>